<feature type="region of interest" description="Disordered" evidence="1">
    <location>
        <begin position="1"/>
        <end position="113"/>
    </location>
</feature>
<dbReference type="PANTHER" id="PTHR36681:SF3">
    <property type="entry name" value="NUCLEAR GTPASE, GERMINAL CENTER-ASSOCIATED, TANDEM DUPLICATE 3"/>
    <property type="match status" value="1"/>
</dbReference>
<dbReference type="AlphaFoldDB" id="A0AAE8MYW1"/>
<feature type="compositionally biased region" description="Polar residues" evidence="1">
    <location>
        <begin position="26"/>
        <end position="49"/>
    </location>
</feature>
<dbReference type="EMBL" id="ONZQ02000007">
    <property type="protein sequence ID" value="SPO03125.1"/>
    <property type="molecule type" value="Genomic_DNA"/>
</dbReference>
<dbReference type="SUPFAM" id="SSF52540">
    <property type="entry name" value="P-loop containing nucleoside triphosphate hydrolases"/>
    <property type="match status" value="1"/>
</dbReference>
<evidence type="ECO:0000259" key="3">
    <source>
        <dbReference type="Pfam" id="PF24564"/>
    </source>
</evidence>
<dbReference type="Gene3D" id="3.40.50.300">
    <property type="entry name" value="P-loop containing nucleotide triphosphate hydrolases"/>
    <property type="match status" value="2"/>
</dbReference>
<dbReference type="Pfam" id="PF00350">
    <property type="entry name" value="Dynamin_N"/>
    <property type="match status" value="1"/>
</dbReference>
<feature type="region of interest" description="Disordered" evidence="1">
    <location>
        <begin position="145"/>
        <end position="196"/>
    </location>
</feature>
<dbReference type="InterPro" id="IPR045063">
    <property type="entry name" value="Dynamin_N"/>
</dbReference>
<dbReference type="InterPro" id="IPR056024">
    <property type="entry name" value="DUF7605"/>
</dbReference>
<proteinExistence type="predicted"/>
<comment type="caution">
    <text evidence="4">The sequence shown here is derived from an EMBL/GenBank/DDBJ whole genome shotgun (WGS) entry which is preliminary data.</text>
</comment>
<feature type="compositionally biased region" description="Low complexity" evidence="1">
    <location>
        <begin position="81"/>
        <end position="93"/>
    </location>
</feature>
<dbReference type="Pfam" id="PF24564">
    <property type="entry name" value="DUF7605"/>
    <property type="match status" value="1"/>
</dbReference>
<organism evidence="4 5">
    <name type="scientific">Cephalotrichum gorgonifer</name>
    <dbReference type="NCBI Taxonomy" id="2041049"/>
    <lineage>
        <taxon>Eukaryota</taxon>
        <taxon>Fungi</taxon>
        <taxon>Dikarya</taxon>
        <taxon>Ascomycota</taxon>
        <taxon>Pezizomycotina</taxon>
        <taxon>Sordariomycetes</taxon>
        <taxon>Hypocreomycetidae</taxon>
        <taxon>Microascales</taxon>
        <taxon>Microascaceae</taxon>
        <taxon>Cephalotrichum</taxon>
    </lineage>
</organism>
<evidence type="ECO:0000256" key="1">
    <source>
        <dbReference type="SAM" id="MobiDB-lite"/>
    </source>
</evidence>
<feature type="domain" description="Dynamin N-terminal" evidence="2">
    <location>
        <begin position="248"/>
        <end position="498"/>
    </location>
</feature>
<feature type="compositionally biased region" description="Polar residues" evidence="1">
    <location>
        <begin position="1"/>
        <end position="10"/>
    </location>
</feature>
<dbReference type="InterPro" id="IPR027417">
    <property type="entry name" value="P-loop_NTPase"/>
</dbReference>
<reference evidence="4" key="1">
    <citation type="submission" date="2018-03" db="EMBL/GenBank/DDBJ databases">
        <authorList>
            <person name="Guldener U."/>
        </authorList>
    </citation>
    <scope>NUCLEOTIDE SEQUENCE</scope>
</reference>
<name>A0AAE8MYW1_9PEZI</name>
<protein>
    <submittedName>
        <fullName evidence="4">Uncharacterized protein</fullName>
    </submittedName>
</protein>
<feature type="domain" description="DUF7605" evidence="3">
    <location>
        <begin position="737"/>
        <end position="919"/>
    </location>
</feature>
<evidence type="ECO:0000313" key="4">
    <source>
        <dbReference type="EMBL" id="SPO03125.1"/>
    </source>
</evidence>
<accession>A0AAE8MYW1</accession>
<keyword evidence="5" id="KW-1185">Reference proteome</keyword>
<gene>
    <name evidence="4" type="ORF">DNG_05807</name>
</gene>
<evidence type="ECO:0000259" key="2">
    <source>
        <dbReference type="Pfam" id="PF00350"/>
    </source>
</evidence>
<dbReference type="PANTHER" id="PTHR36681">
    <property type="entry name" value="NUCLEAR GTPASE, GERMINAL CENTER-ASSOCIATED, TANDEM DUPLICATE 3"/>
    <property type="match status" value="1"/>
</dbReference>
<feature type="compositionally biased region" description="Low complexity" evidence="1">
    <location>
        <begin position="148"/>
        <end position="165"/>
    </location>
</feature>
<evidence type="ECO:0000313" key="5">
    <source>
        <dbReference type="Proteomes" id="UP001187682"/>
    </source>
</evidence>
<dbReference type="Proteomes" id="UP001187682">
    <property type="component" value="Unassembled WGS sequence"/>
</dbReference>
<sequence length="987" mass="110899">MTNTSISSPSEAIRTPSTSPSPEPSNNADETTDTQSELPIFTGSDNGLVQSDDPIPSIEEDPSSPSAQGYTMSGALHHRTPSFSLSPSLSAPSERLAILPNSRDGASRGSVSNIDQSLNQLRLSGRSPSLGMSDVATALGNVPLGSETRATLSPSPTPSATGGSSSRRRSGNRVKVPPHEVEDEEPPPDRFHEPGFQRAFNGAKRAVGDLRDVLGSGTLHTEPDSTMRRLHGEAVGLSMFQAPSTRTVGFVGDSGVGKSSLLNSLLDHKKLARASNNGGACTCVVTQYIYHDMDHFEIDVELFTMDEIMAQLTDLLQSYRHFHLHRNEMNEEEKQDFKKRADVALHTFQAMFRGRLGNERFLVRQEEDTVLDKLISWARELAPSSSSGRQVASSLSQCSTIIENVTTENSSSDGPAMWPYIRKIRVYLKAYVLKHGLVLVDLPGLRDLNTARRDITERYLLQCDEIFAVCNIGRAITDAGVLSVFELARQARLSNVGIICTKSDEIRAEEAVRDWEGETARKIQSMIDRVEVDRRDLERIRDELDDYGDDEDLLEEEEQHQLNLSRRARVTEKRMKEHEFQLTKYLITKRNAKVRQSIEAEYGPRMPRNGVKVFCVSNREYWNHRYAPGDEAHPHLLLSGIFAIRKHCLSIVTESQLRIAMKYLHDDVPALLGEIDLWVQSGAGTMDAERRRAVRRTLDTLENRLRRHLTAPGSRMNSIAKEMKDEFKDSISAAYRQNKTEWKRGATDASSIWHTWHPMTYMAFCRQYGTHYTRLAGSRNWNEEAINTMTADLDPLWENLVSELEDLQETTANLIEECLDAAPEYLDSELGDDSPSTAVLKRVLLSRQNLLLADVEDIWYKFETALSTLRTDALSGIRTSMIGRAMEPSYDQANFDRGDGSDDRRKDVINRRLADPQLFRDLNTEFKQRFGTLATELQTDIQTTIEKHLSIIVGTLNIVRDENVALESESDQAFRRRVEVPLLKSST</sequence>